<feature type="compositionally biased region" description="Acidic residues" evidence="1">
    <location>
        <begin position="35"/>
        <end position="72"/>
    </location>
</feature>
<dbReference type="Proteomes" id="UP000735302">
    <property type="component" value="Unassembled WGS sequence"/>
</dbReference>
<protein>
    <submittedName>
        <fullName evidence="2">Uncharacterized protein</fullName>
    </submittedName>
</protein>
<dbReference type="EMBL" id="BLXT01004603">
    <property type="protein sequence ID" value="GFO15162.1"/>
    <property type="molecule type" value="Genomic_DNA"/>
</dbReference>
<accession>A0AAV4B7M2</accession>
<reference evidence="2 3" key="1">
    <citation type="journal article" date="2021" name="Elife">
        <title>Chloroplast acquisition without the gene transfer in kleptoplastic sea slugs, Plakobranchus ocellatus.</title>
        <authorList>
            <person name="Maeda T."/>
            <person name="Takahashi S."/>
            <person name="Yoshida T."/>
            <person name="Shimamura S."/>
            <person name="Takaki Y."/>
            <person name="Nagai Y."/>
            <person name="Toyoda A."/>
            <person name="Suzuki Y."/>
            <person name="Arimoto A."/>
            <person name="Ishii H."/>
            <person name="Satoh N."/>
            <person name="Nishiyama T."/>
            <person name="Hasebe M."/>
            <person name="Maruyama T."/>
            <person name="Minagawa J."/>
            <person name="Obokata J."/>
            <person name="Shigenobu S."/>
        </authorList>
    </citation>
    <scope>NUCLEOTIDE SEQUENCE [LARGE SCALE GENOMIC DNA]</scope>
</reference>
<evidence type="ECO:0000313" key="3">
    <source>
        <dbReference type="Proteomes" id="UP000735302"/>
    </source>
</evidence>
<feature type="compositionally biased region" description="Basic residues" evidence="1">
    <location>
        <begin position="105"/>
        <end position="119"/>
    </location>
</feature>
<feature type="compositionally biased region" description="Basic and acidic residues" evidence="1">
    <location>
        <begin position="91"/>
        <end position="104"/>
    </location>
</feature>
<gene>
    <name evidence="2" type="ORF">PoB_004166700</name>
</gene>
<keyword evidence="3" id="KW-1185">Reference proteome</keyword>
<proteinExistence type="predicted"/>
<organism evidence="2 3">
    <name type="scientific">Plakobranchus ocellatus</name>
    <dbReference type="NCBI Taxonomy" id="259542"/>
    <lineage>
        <taxon>Eukaryota</taxon>
        <taxon>Metazoa</taxon>
        <taxon>Spiralia</taxon>
        <taxon>Lophotrochozoa</taxon>
        <taxon>Mollusca</taxon>
        <taxon>Gastropoda</taxon>
        <taxon>Heterobranchia</taxon>
        <taxon>Euthyneura</taxon>
        <taxon>Panpulmonata</taxon>
        <taxon>Sacoglossa</taxon>
        <taxon>Placobranchoidea</taxon>
        <taxon>Plakobranchidae</taxon>
        <taxon>Plakobranchus</taxon>
    </lineage>
</organism>
<evidence type="ECO:0000256" key="1">
    <source>
        <dbReference type="SAM" id="MobiDB-lite"/>
    </source>
</evidence>
<comment type="caution">
    <text evidence="2">The sequence shown here is derived from an EMBL/GenBank/DDBJ whole genome shotgun (WGS) entry which is preliminary data.</text>
</comment>
<dbReference type="AlphaFoldDB" id="A0AAV4B7M2"/>
<name>A0AAV4B7M2_9GAST</name>
<feature type="region of interest" description="Disordered" evidence="1">
    <location>
        <begin position="23"/>
        <end position="133"/>
    </location>
</feature>
<evidence type="ECO:0000313" key="2">
    <source>
        <dbReference type="EMBL" id="GFO15162.1"/>
    </source>
</evidence>
<sequence>MISRSTVYTKRRTPYSVDKVFAKSINYRRNLQSDLDSDEDDDGDNDDDEDGDDDDDDDGGGDYDEDDNDDCGYMDSKYFSPRNTAENVGGAEREGRDDRVEMKSRSWRRSPERRRRIKEGRKSCLQEEEEEEEQMKCTQGLTLVVTRDFWLDFYYFKIQTSRSRNVGSARRQG</sequence>